<dbReference type="EMBL" id="JASAOG010000053">
    <property type="protein sequence ID" value="KAK0057736.1"/>
    <property type="molecule type" value="Genomic_DNA"/>
</dbReference>
<organism evidence="4 5">
    <name type="scientific">Biomphalaria pfeifferi</name>
    <name type="common">Bloodfluke planorb</name>
    <name type="synonym">Freshwater snail</name>
    <dbReference type="NCBI Taxonomy" id="112525"/>
    <lineage>
        <taxon>Eukaryota</taxon>
        <taxon>Metazoa</taxon>
        <taxon>Spiralia</taxon>
        <taxon>Lophotrochozoa</taxon>
        <taxon>Mollusca</taxon>
        <taxon>Gastropoda</taxon>
        <taxon>Heterobranchia</taxon>
        <taxon>Euthyneura</taxon>
        <taxon>Panpulmonata</taxon>
        <taxon>Hygrophila</taxon>
        <taxon>Lymnaeoidea</taxon>
        <taxon>Planorbidae</taxon>
        <taxon>Biomphalaria</taxon>
    </lineage>
</organism>
<keyword evidence="2 3" id="KW-0175">Coiled coil</keyword>
<sequence>MAHNNTSTESLASRFDTITTEYQICRRKLESKCEALLILSRELDQCRSERDQFKLMAEQLRDRYQMVKRQLTGDVPMSASIEIDPKTYSDIQTQTLARMLFDTKEANKSLKFEVDNLRQKLQDAEGDIKLLREQIARSRVGTTDEGLNTRHFPAHEREELVRQLEASREEYVQLERDLQQVLDEKEELVTERAAYRTKYERLNTELNYILGGDEKRIVDLDVLIMENRFLQERLKQMEEEKTMAIATVTKYKSILEKKKTKGILKLGQCRNDGLVITQKQIQQVMQNKSSISPSPQALADLQGLCGALLETINDKNLALSHQRKTNKLLGNRVNELEKKLKTLEVSGLWSVAGHFPNLEKLKAECEEIKTLVPHQFSQSTDSSSGAANIASDFESSASSSAVHSAGTSPHHKLNQLSRLDLEELDMLPTKEKHSHSTDKDLLIGAETINSSTETSLDLADVMSKNSEALRMALAEAMLRSLMNHESIGSSENFSNSAEELDDKTDYLDPEQREAAIRQCLKRDSEDDLEDLNDFNDVDDDDEDVEGDACEEFEHLLESVTNKLLERSQELQKRKSYDQKVTANPKQHNVYITEDFNTLDHYSHPVCNEVIVSSECREQGLGDKLIASDQQLNDFLAGEFGLAAETSDRISPLMPSDESKEQLSKDSPYILGFSSDLISSPAEHVGFALTNDCVQIVEVLDIEGEQNDFQHVIPSETSSLVAHQTGSPQDLTEVDRSVDNKDENLIHCNNVNIKETFCEGEVQIM</sequence>
<gene>
    <name evidence="4" type="ORF">Bpfe_012966</name>
</gene>
<accession>A0AAD8BNS8</accession>
<evidence type="ECO:0000313" key="5">
    <source>
        <dbReference type="Proteomes" id="UP001233172"/>
    </source>
</evidence>
<comment type="similarity">
    <text evidence="1">Belongs to the CCDC149 family.</text>
</comment>
<dbReference type="Proteomes" id="UP001233172">
    <property type="component" value="Unassembled WGS sequence"/>
</dbReference>
<dbReference type="InterPro" id="IPR019179">
    <property type="entry name" value="CC149"/>
</dbReference>
<feature type="coiled-coil region" evidence="3">
    <location>
        <begin position="107"/>
        <end position="247"/>
    </location>
</feature>
<proteinExistence type="inferred from homology"/>
<reference evidence="4" key="2">
    <citation type="submission" date="2023-04" db="EMBL/GenBank/DDBJ databases">
        <authorList>
            <person name="Bu L."/>
            <person name="Lu L."/>
            <person name="Laidemitt M.R."/>
            <person name="Zhang S.M."/>
            <person name="Mutuku M."/>
            <person name="Mkoji G."/>
            <person name="Steinauer M."/>
            <person name="Loker E.S."/>
        </authorList>
    </citation>
    <scope>NUCLEOTIDE SEQUENCE</scope>
    <source>
        <strain evidence="4">KasaAsao</strain>
        <tissue evidence="4">Whole Snail</tissue>
    </source>
</reference>
<reference evidence="4" key="1">
    <citation type="journal article" date="2023" name="PLoS Negl. Trop. Dis.">
        <title>A genome sequence for Biomphalaria pfeifferi, the major vector snail for the human-infecting parasite Schistosoma mansoni.</title>
        <authorList>
            <person name="Bu L."/>
            <person name="Lu L."/>
            <person name="Laidemitt M.R."/>
            <person name="Zhang S.M."/>
            <person name="Mutuku M."/>
            <person name="Mkoji G."/>
            <person name="Steinauer M."/>
            <person name="Loker E.S."/>
        </authorList>
    </citation>
    <scope>NUCLEOTIDE SEQUENCE</scope>
    <source>
        <strain evidence="4">KasaAsao</strain>
    </source>
</reference>
<protein>
    <submittedName>
        <fullName evidence="4">Nucleoprotein TPR-like isoform X1</fullName>
    </submittedName>
</protein>
<name>A0AAD8BNS8_BIOPF</name>
<evidence type="ECO:0000256" key="3">
    <source>
        <dbReference type="SAM" id="Coils"/>
    </source>
</evidence>
<feature type="coiled-coil region" evidence="3">
    <location>
        <begin position="43"/>
        <end position="70"/>
    </location>
</feature>
<evidence type="ECO:0000256" key="2">
    <source>
        <dbReference type="ARBA" id="ARBA00023054"/>
    </source>
</evidence>
<keyword evidence="5" id="KW-1185">Reference proteome</keyword>
<dbReference type="PANTHER" id="PTHR21682">
    <property type="entry name" value="COILED-COIL DOMAIN-CONTAINING PROTEIN 149"/>
    <property type="match status" value="1"/>
</dbReference>
<dbReference type="Pfam" id="PF09789">
    <property type="entry name" value="CC149"/>
    <property type="match status" value="1"/>
</dbReference>
<comment type="caution">
    <text evidence="4">The sequence shown here is derived from an EMBL/GenBank/DDBJ whole genome shotgun (WGS) entry which is preliminary data.</text>
</comment>
<dbReference type="PANTHER" id="PTHR21682:SF2">
    <property type="entry name" value="COILED-COIL DOMAIN-CONTAINING PROTEIN 149"/>
    <property type="match status" value="1"/>
</dbReference>
<dbReference type="AlphaFoldDB" id="A0AAD8BNS8"/>
<evidence type="ECO:0000256" key="1">
    <source>
        <dbReference type="ARBA" id="ARBA00005872"/>
    </source>
</evidence>
<evidence type="ECO:0000313" key="4">
    <source>
        <dbReference type="EMBL" id="KAK0057736.1"/>
    </source>
</evidence>
<feature type="coiled-coil region" evidence="3">
    <location>
        <begin position="319"/>
        <end position="346"/>
    </location>
</feature>